<keyword evidence="4 9" id="KW-0503">Monooxygenase</keyword>
<dbReference type="EMBL" id="BMGP01000002">
    <property type="protein sequence ID" value="GGF21877.1"/>
    <property type="molecule type" value="Genomic_DNA"/>
</dbReference>
<sequence>MSESPTWHERSGHLTLGVMVRTLGAFPSGWRMPGAHSDPADDTSALRRIALAAEAATFDYLYFGDWLSTGAELELTDPHLLVRTDPLSTAAYLAAVTERIGLVGTASVSHSEPYDTARTAASIDLLSGGRFGLNLLIGSDQRSAANFGSSTRPHDANRFDVAAEYIEVLRGLWGTVHPELFTRDAVTGALIDPTKIAALDHAGLTFQAAGPLNTLPPVQGEVPLALSGNAPRARALAAGNAELYLTTPSALGDAIKSYRELAMLTEAYGRARSDLKIVAPLLPIVASTREAAFELYDQLVSLVVVEGDGAEGGRGVNDRALAPGGERSAARITQLVGLALRERQLDETVSPGDVEHFNAAGRRLLDVDAQRSGRVVGTRRAPTYRHLLVAQLVNAPIVVGSPQDLADHIETWYRSSAVDGFTILSAFLHEQFESFAELVIPELRRRGLFRTHYEGETLRDHLGSAAPPAANDASHSAGSSGAGSSGANSSAAKGRRRS</sequence>
<name>A0A917B412_9MICO</name>
<dbReference type="GO" id="GO:0016705">
    <property type="term" value="F:oxidoreductase activity, acting on paired donors, with incorporation or reduction of molecular oxygen"/>
    <property type="evidence" value="ECO:0007669"/>
    <property type="project" value="InterPro"/>
</dbReference>
<evidence type="ECO:0000256" key="4">
    <source>
        <dbReference type="ARBA" id="ARBA00023033"/>
    </source>
</evidence>
<dbReference type="AlphaFoldDB" id="A0A917B412"/>
<dbReference type="PIRSF" id="PIRSF000337">
    <property type="entry name" value="NTA_MOA"/>
    <property type="match status" value="1"/>
</dbReference>
<keyword evidence="1 6" id="KW-0285">Flavoprotein</keyword>
<comment type="similarity">
    <text evidence="5">Belongs to the NtaA/SnaA/DszA monooxygenase family.</text>
</comment>
<feature type="binding site" evidence="6">
    <location>
        <position position="105"/>
    </location>
    <ligand>
        <name>FMN</name>
        <dbReference type="ChEBI" id="CHEBI:58210"/>
    </ligand>
</feature>
<dbReference type="PANTHER" id="PTHR30011">
    <property type="entry name" value="ALKANESULFONATE MONOOXYGENASE-RELATED"/>
    <property type="match status" value="1"/>
</dbReference>
<dbReference type="RefSeq" id="WP_188675852.1">
    <property type="nucleotide sequence ID" value="NZ_BMGP01000002.1"/>
</dbReference>
<evidence type="ECO:0000256" key="1">
    <source>
        <dbReference type="ARBA" id="ARBA00022630"/>
    </source>
</evidence>
<feature type="domain" description="Luciferase-like" evidence="8">
    <location>
        <begin position="34"/>
        <end position="418"/>
    </location>
</feature>
<dbReference type="InterPro" id="IPR016215">
    <property type="entry name" value="NTA_MOA"/>
</dbReference>
<evidence type="ECO:0000256" key="2">
    <source>
        <dbReference type="ARBA" id="ARBA00022643"/>
    </source>
</evidence>
<keyword evidence="10" id="KW-1185">Reference proteome</keyword>
<keyword evidence="3" id="KW-0560">Oxidoreductase</keyword>
<dbReference type="InterPro" id="IPR036661">
    <property type="entry name" value="Luciferase-like_sf"/>
</dbReference>
<comment type="caution">
    <text evidence="9">The sequence shown here is derived from an EMBL/GenBank/DDBJ whole genome shotgun (WGS) entry which is preliminary data.</text>
</comment>
<dbReference type="Proteomes" id="UP000598775">
    <property type="component" value="Unassembled WGS sequence"/>
</dbReference>
<reference evidence="9 10" key="1">
    <citation type="journal article" date="2014" name="Int. J. Syst. Evol. Microbiol.">
        <title>Complete genome sequence of Corynebacterium casei LMG S-19264T (=DSM 44701T), isolated from a smear-ripened cheese.</title>
        <authorList>
            <consortium name="US DOE Joint Genome Institute (JGI-PGF)"/>
            <person name="Walter F."/>
            <person name="Albersmeier A."/>
            <person name="Kalinowski J."/>
            <person name="Ruckert C."/>
        </authorList>
    </citation>
    <scope>NUCLEOTIDE SEQUENCE [LARGE SCALE GENOMIC DNA]</scope>
    <source>
        <strain evidence="9 10">CGMCC 1.12976</strain>
    </source>
</reference>
<dbReference type="InterPro" id="IPR051260">
    <property type="entry name" value="Diverse_substr_monoxygenases"/>
</dbReference>
<dbReference type="SUPFAM" id="SSF51679">
    <property type="entry name" value="Bacterial luciferase-like"/>
    <property type="match status" value="1"/>
</dbReference>
<dbReference type="PANTHER" id="PTHR30011:SF16">
    <property type="entry name" value="C2H2 FINGER DOMAIN TRANSCRIPTION FACTOR (EUROFUNG)-RELATED"/>
    <property type="match status" value="1"/>
</dbReference>
<evidence type="ECO:0000313" key="10">
    <source>
        <dbReference type="Proteomes" id="UP000598775"/>
    </source>
</evidence>
<evidence type="ECO:0000256" key="6">
    <source>
        <dbReference type="PIRSR" id="PIRSR000337-1"/>
    </source>
</evidence>
<dbReference type="GO" id="GO:0004497">
    <property type="term" value="F:monooxygenase activity"/>
    <property type="evidence" value="ECO:0007669"/>
    <property type="project" value="UniProtKB-KW"/>
</dbReference>
<dbReference type="NCBIfam" id="TIGR03860">
    <property type="entry name" value="FMN_nitrolo"/>
    <property type="match status" value="1"/>
</dbReference>
<dbReference type="Pfam" id="PF00296">
    <property type="entry name" value="Bac_luciferase"/>
    <property type="match status" value="1"/>
</dbReference>
<feature type="region of interest" description="Disordered" evidence="7">
    <location>
        <begin position="461"/>
        <end position="498"/>
    </location>
</feature>
<feature type="binding site" evidence="6">
    <location>
        <position position="65"/>
    </location>
    <ligand>
        <name>FMN</name>
        <dbReference type="ChEBI" id="CHEBI:58210"/>
    </ligand>
</feature>
<protein>
    <submittedName>
        <fullName evidence="9">Monooxygenase</fullName>
    </submittedName>
</protein>
<proteinExistence type="inferred from homology"/>
<dbReference type="InterPro" id="IPR011251">
    <property type="entry name" value="Luciferase-like_dom"/>
</dbReference>
<gene>
    <name evidence="9" type="ORF">GCM10011399_14500</name>
</gene>
<evidence type="ECO:0000259" key="8">
    <source>
        <dbReference type="Pfam" id="PF00296"/>
    </source>
</evidence>
<organism evidence="9 10">
    <name type="scientific">Subtercola lobariae</name>
    <dbReference type="NCBI Taxonomy" id="1588641"/>
    <lineage>
        <taxon>Bacteria</taxon>
        <taxon>Bacillati</taxon>
        <taxon>Actinomycetota</taxon>
        <taxon>Actinomycetes</taxon>
        <taxon>Micrococcales</taxon>
        <taxon>Microbacteriaceae</taxon>
        <taxon>Subtercola</taxon>
    </lineage>
</organism>
<evidence type="ECO:0000256" key="7">
    <source>
        <dbReference type="SAM" id="MobiDB-lite"/>
    </source>
</evidence>
<dbReference type="Gene3D" id="3.20.20.30">
    <property type="entry name" value="Luciferase-like domain"/>
    <property type="match status" value="1"/>
</dbReference>
<keyword evidence="2 6" id="KW-0288">FMN</keyword>
<feature type="compositionally biased region" description="Low complexity" evidence="7">
    <location>
        <begin position="469"/>
        <end position="479"/>
    </location>
</feature>
<accession>A0A917B412</accession>
<evidence type="ECO:0000256" key="3">
    <source>
        <dbReference type="ARBA" id="ARBA00023002"/>
    </source>
</evidence>
<evidence type="ECO:0000256" key="5">
    <source>
        <dbReference type="ARBA" id="ARBA00033748"/>
    </source>
</evidence>
<evidence type="ECO:0000313" key="9">
    <source>
        <dbReference type="EMBL" id="GGF21877.1"/>
    </source>
</evidence>